<reference evidence="3" key="1">
    <citation type="submission" date="2021-07" db="EMBL/GenBank/DDBJ databases">
        <title>Shewanella sp. YLB-07 whole genome sequence.</title>
        <authorList>
            <person name="Yu L."/>
        </authorList>
    </citation>
    <scope>NUCLEOTIDE SEQUENCE</scope>
    <source>
        <strain evidence="3">YLB-08</strain>
    </source>
</reference>
<dbReference type="InterPro" id="IPR046980">
    <property type="entry name" value="KefG/KefF"/>
</dbReference>
<evidence type="ECO:0000313" key="3">
    <source>
        <dbReference type="EMBL" id="QPG59019.1"/>
    </source>
</evidence>
<keyword evidence="4" id="KW-1185">Reference proteome</keyword>
<dbReference type="Gene3D" id="3.40.50.360">
    <property type="match status" value="1"/>
</dbReference>
<name>A0ABX6VF08_9GAMM</name>
<organism evidence="3 4">
    <name type="scientific">Shewanella eurypsychrophilus</name>
    <dbReference type="NCBI Taxonomy" id="2593656"/>
    <lineage>
        <taxon>Bacteria</taxon>
        <taxon>Pseudomonadati</taxon>
        <taxon>Pseudomonadota</taxon>
        <taxon>Gammaproteobacteria</taxon>
        <taxon>Alteromonadales</taxon>
        <taxon>Shewanellaceae</taxon>
        <taxon>Shewanella</taxon>
    </lineage>
</organism>
<keyword evidence="1" id="KW-0560">Oxidoreductase</keyword>
<accession>A0ABX6VF08</accession>
<dbReference type="InterPro" id="IPR029039">
    <property type="entry name" value="Flavoprotein-like_sf"/>
</dbReference>
<gene>
    <name evidence="3" type="ORF">FM038_017565</name>
</gene>
<dbReference type="Proteomes" id="UP000316416">
    <property type="component" value="Chromosome"/>
</dbReference>
<dbReference type="PANTHER" id="PTHR47307">
    <property type="entry name" value="GLUTATHIONE-REGULATED POTASSIUM-EFFLUX SYSTEM ANCILLARY PROTEIN KEFG"/>
    <property type="match status" value="1"/>
</dbReference>
<dbReference type="EMBL" id="CP045503">
    <property type="protein sequence ID" value="QPG59019.1"/>
    <property type="molecule type" value="Genomic_DNA"/>
</dbReference>
<sequence length="210" mass="24003">MPEERKKILVLFAHPSQERSEVNKLLFKASQTHHDVTAIDLYREYPTFHINIDREQQRLVDHDVIIFLFPLHWYSTPAILKQWQDLVLEYGFAYGTDGTALKGKTFFCATTAGGNEKAYQHEGYNHFSIRELLYPIEQTANLTGMHYLAPFVLFSSRNASEEGRVTGHIDAFNALLTSLATSTLDLSHAASLPLLNRALMQETPETYQTR</sequence>
<proteinExistence type="predicted"/>
<evidence type="ECO:0000313" key="4">
    <source>
        <dbReference type="Proteomes" id="UP000316416"/>
    </source>
</evidence>
<protein>
    <submittedName>
        <fullName evidence="3">NAD(P)H-dependent oxidoreductase</fullName>
    </submittedName>
</protein>
<evidence type="ECO:0000259" key="2">
    <source>
        <dbReference type="Pfam" id="PF02525"/>
    </source>
</evidence>
<dbReference type="SUPFAM" id="SSF52218">
    <property type="entry name" value="Flavoproteins"/>
    <property type="match status" value="1"/>
</dbReference>
<dbReference type="InterPro" id="IPR003680">
    <property type="entry name" value="Flavodoxin_fold"/>
</dbReference>
<evidence type="ECO:0000256" key="1">
    <source>
        <dbReference type="ARBA" id="ARBA00023002"/>
    </source>
</evidence>
<feature type="domain" description="Flavodoxin-like fold" evidence="2">
    <location>
        <begin position="6"/>
        <end position="170"/>
    </location>
</feature>
<dbReference type="PANTHER" id="PTHR47307:SF1">
    <property type="entry name" value="GLUTATHIONE-REGULATED POTASSIUM-EFFLUX SYSTEM ANCILLARY PROTEIN KEFG"/>
    <property type="match status" value="1"/>
</dbReference>
<dbReference type="Pfam" id="PF02525">
    <property type="entry name" value="Flavodoxin_2"/>
    <property type="match status" value="1"/>
</dbReference>
<dbReference type="RefSeq" id="WP_142874639.1">
    <property type="nucleotide sequence ID" value="NZ_CP045503.2"/>
</dbReference>